<dbReference type="AlphaFoldDB" id="O53144"/>
<protein>
    <submittedName>
        <fullName evidence="2">ORF protein</fullName>
    </submittedName>
</protein>
<name>O53144_MYCTX</name>
<proteinExistence type="predicted"/>
<reference evidence="2" key="1">
    <citation type="submission" date="1998-02" db="EMBL/GenBank/DDBJ databases">
        <authorList>
            <person name="Fang Z."/>
        </authorList>
    </citation>
    <scope>NUCLEOTIDE SEQUENCE</scope>
    <source>
        <strain evidence="2">F4</strain>
    </source>
</reference>
<dbReference type="EMBL" id="Y16569">
    <property type="protein sequence ID" value="CAA76292.1"/>
    <property type="molecule type" value="Genomic_DNA"/>
</dbReference>
<organism evidence="2">
    <name type="scientific">Mycobacterium tuberculosis</name>
    <dbReference type="NCBI Taxonomy" id="1773"/>
    <lineage>
        <taxon>Bacteria</taxon>
        <taxon>Bacillati</taxon>
        <taxon>Actinomycetota</taxon>
        <taxon>Actinomycetes</taxon>
        <taxon>Mycobacteriales</taxon>
        <taxon>Mycobacteriaceae</taxon>
        <taxon>Mycobacterium</taxon>
        <taxon>Mycobacterium tuberculosis complex</taxon>
    </lineage>
</organism>
<gene>
    <name evidence="2" type="primary">ORF</name>
</gene>
<evidence type="ECO:0000313" key="2">
    <source>
        <dbReference type="EMBL" id="CAA76292.1"/>
    </source>
</evidence>
<accession>O53144</accession>
<feature type="region of interest" description="Disordered" evidence="1">
    <location>
        <begin position="1"/>
        <end position="47"/>
    </location>
</feature>
<evidence type="ECO:0000256" key="1">
    <source>
        <dbReference type="SAM" id="MobiDB-lite"/>
    </source>
</evidence>
<feature type="region of interest" description="Disordered" evidence="1">
    <location>
        <begin position="181"/>
        <end position="237"/>
    </location>
</feature>
<sequence>MKNPSHWIAPPTRPPTAMGDARHPRRDLGHRALSGAGRGDGAREDHRNTFRVHTGTTCLLLIRALSGVHVHYCSTPASMESQCARRTTGFGGACGSGKATATRWPFIHDVTRIPDSDVEKPGSSGSVSSTGPEVAARRHGRRCGCDRNRSPPRSKSVTLDTRHVGGAGILRIRAFPIRPWRPVNRSSNGPATDEDCDGPKRTPVRYSRTARDKRRFPQSTVGHTEATCGLGDADHSS</sequence>
<feature type="compositionally biased region" description="Basic and acidic residues" evidence="1">
    <location>
        <begin position="20"/>
        <end position="30"/>
    </location>
</feature>
<feature type="compositionally biased region" description="Low complexity" evidence="1">
    <location>
        <begin position="122"/>
        <end position="131"/>
    </location>
</feature>
<feature type="region of interest" description="Disordered" evidence="1">
    <location>
        <begin position="113"/>
        <end position="159"/>
    </location>
</feature>